<sequence>MTPVAQFARFLLIMAGKGLHLVLQTLDGLVVGVQRFYFIQQLLLQRGHFARLDTVLARQRIDSIESLFKLLQAGWIGIEMIQKAIQFAYGFFYLDLRTGQQACGLAQGRR</sequence>
<gene>
    <name evidence="1" type="ORF">KPSA3_05953</name>
</gene>
<dbReference type="AlphaFoldDB" id="A0AAN4TP42"/>
<organism evidence="1 2">
    <name type="scientific">Pseudomonas syringae pv. actinidiae</name>
    <dbReference type="NCBI Taxonomy" id="103796"/>
    <lineage>
        <taxon>Bacteria</taxon>
        <taxon>Pseudomonadati</taxon>
        <taxon>Pseudomonadota</taxon>
        <taxon>Gammaproteobacteria</taxon>
        <taxon>Pseudomonadales</taxon>
        <taxon>Pseudomonadaceae</taxon>
        <taxon>Pseudomonas</taxon>
        <taxon>Pseudomonas syringae</taxon>
    </lineage>
</organism>
<name>A0AAN4TP42_PSESF</name>
<dbReference type="EMBL" id="BGKA01000236">
    <property type="protein sequence ID" value="GBH19934.1"/>
    <property type="molecule type" value="Genomic_DNA"/>
</dbReference>
<evidence type="ECO:0000313" key="1">
    <source>
        <dbReference type="EMBL" id="GBH19934.1"/>
    </source>
</evidence>
<reference evidence="1 2" key="1">
    <citation type="submission" date="2018-04" db="EMBL/GenBank/DDBJ databases">
        <title>Draft genome sequence of Pseudomonas syringae pv. actinidiae biovar 3 strains isolated from kiwifruit in Kagawa prefecture.</title>
        <authorList>
            <person name="Tabuchi M."/>
            <person name="Saito M."/>
            <person name="Fujiwara S."/>
            <person name="Sasa N."/>
            <person name="Akimitsu K."/>
            <person name="Gomi K."/>
            <person name="Konishi-Sugita S."/>
            <person name="Hamano K."/>
            <person name="Kataoka I."/>
        </authorList>
    </citation>
    <scope>NUCLEOTIDE SEQUENCE [LARGE SCALE GENOMIC DNA]</scope>
    <source>
        <strain evidence="1 2">MAFF212211</strain>
    </source>
</reference>
<accession>A0AAN4TP42</accession>
<dbReference type="Proteomes" id="UP000248291">
    <property type="component" value="Unassembled WGS sequence"/>
</dbReference>
<evidence type="ECO:0000313" key="2">
    <source>
        <dbReference type="Proteomes" id="UP000248291"/>
    </source>
</evidence>
<proteinExistence type="predicted"/>
<comment type="caution">
    <text evidence="1">The sequence shown here is derived from an EMBL/GenBank/DDBJ whole genome shotgun (WGS) entry which is preliminary data.</text>
</comment>
<protein>
    <submittedName>
        <fullName evidence="1">Hemolysin activation/secretion protein</fullName>
    </submittedName>
</protein>